<dbReference type="Gene3D" id="3.40.50.300">
    <property type="entry name" value="P-loop containing nucleotide triphosphate hydrolases"/>
    <property type="match status" value="2"/>
</dbReference>
<gene>
    <name evidence="3" type="ORF">ACFO3A_00870</name>
</gene>
<dbReference type="CDD" id="cd02440">
    <property type="entry name" value="AdoMet_MTases"/>
    <property type="match status" value="1"/>
</dbReference>
<organism evidence="3 4">
    <name type="scientific">Comamonas nitrativorans</name>
    <dbReference type="NCBI Taxonomy" id="108437"/>
    <lineage>
        <taxon>Bacteria</taxon>
        <taxon>Pseudomonadati</taxon>
        <taxon>Pseudomonadota</taxon>
        <taxon>Betaproteobacteria</taxon>
        <taxon>Burkholderiales</taxon>
        <taxon>Comamonadaceae</taxon>
        <taxon>Comamonas</taxon>
    </lineage>
</organism>
<dbReference type="SMART" id="SM00487">
    <property type="entry name" value="DEXDc"/>
    <property type="match status" value="1"/>
</dbReference>
<dbReference type="InterPro" id="IPR029063">
    <property type="entry name" value="SAM-dependent_MTases_sf"/>
</dbReference>
<dbReference type="Gene3D" id="3.40.50.150">
    <property type="entry name" value="Vaccinia Virus protein VP39"/>
    <property type="match status" value="1"/>
</dbReference>
<dbReference type="SUPFAM" id="SSF53335">
    <property type="entry name" value="S-adenosyl-L-methionine-dependent methyltransferases"/>
    <property type="match status" value="1"/>
</dbReference>
<comment type="caution">
    <text evidence="3">The sequence shown here is derived from an EMBL/GenBank/DDBJ whole genome shotgun (WGS) entry which is preliminary data.</text>
</comment>
<dbReference type="Proteomes" id="UP001595967">
    <property type="component" value="Unassembled WGS sequence"/>
</dbReference>
<dbReference type="InterPro" id="IPR014001">
    <property type="entry name" value="Helicase_ATP-bd"/>
</dbReference>
<dbReference type="SUPFAM" id="SSF52540">
    <property type="entry name" value="P-loop containing nucleoside triphosphate hydrolases"/>
    <property type="match status" value="2"/>
</dbReference>
<protein>
    <recommendedName>
        <fullName evidence="2">Helicase C-terminal domain-containing protein</fullName>
    </recommendedName>
</protein>
<accession>A0ABV9GVM6</accession>
<dbReference type="EMBL" id="JBHSEW010000001">
    <property type="protein sequence ID" value="MFC4620770.1"/>
    <property type="molecule type" value="Genomic_DNA"/>
</dbReference>
<dbReference type="RefSeq" id="WP_377723114.1">
    <property type="nucleotide sequence ID" value="NZ_JBHSEW010000001.1"/>
</dbReference>
<dbReference type="InterPro" id="IPR001650">
    <property type="entry name" value="Helicase_C-like"/>
</dbReference>
<keyword evidence="4" id="KW-1185">Reference proteome</keyword>
<evidence type="ECO:0000313" key="3">
    <source>
        <dbReference type="EMBL" id="MFC4620770.1"/>
    </source>
</evidence>
<feature type="domain" description="Helicase C-terminal" evidence="2">
    <location>
        <begin position="1401"/>
        <end position="1578"/>
    </location>
</feature>
<feature type="region of interest" description="Disordered" evidence="1">
    <location>
        <begin position="62"/>
        <end position="99"/>
    </location>
</feature>
<evidence type="ECO:0000259" key="2">
    <source>
        <dbReference type="PROSITE" id="PS51194"/>
    </source>
</evidence>
<reference evidence="4" key="1">
    <citation type="journal article" date="2019" name="Int. J. Syst. Evol. Microbiol.">
        <title>The Global Catalogue of Microorganisms (GCM) 10K type strain sequencing project: providing services to taxonomists for standard genome sequencing and annotation.</title>
        <authorList>
            <consortium name="The Broad Institute Genomics Platform"/>
            <consortium name="The Broad Institute Genome Sequencing Center for Infectious Disease"/>
            <person name="Wu L."/>
            <person name="Ma J."/>
        </authorList>
    </citation>
    <scope>NUCLEOTIDE SEQUENCE [LARGE SCALE GENOMIC DNA]</scope>
    <source>
        <strain evidence="4">JCM 11650</strain>
    </source>
</reference>
<proteinExistence type="predicted"/>
<sequence>MQNRISLDDVAAGGALARLKLVGELARIKAGLKDAGDGPLAAVKRLKLVARANQIRVALGAAAPQPKATPPAAGPNLVPVATTPTEPQPQGEDEPQAPRNQTAQYYEFDPNRKPAQRKKDNAAAMALLKRIDAGEVDAARLSPEEKLTLAKYSGTGGALIGADGKKGSAYEYYTPKPIAEGIWGLMAELGFAGGKVLDPCAGVGIFGATAPLNAAIDAVELNETSGRINGLVNAGPGYTATVAPFERVAAATPDEQYDAVVTNVPFGGVADRGGNQLLDGRYQKEPLQNYFILRTLEKLKPGGLAVFITPPRCVSGKGGKEEELRVKASYMAEFLGAYRLPNSVFGTASADTMTDVIAFRKYGREALDKIAELREQSPKALIDANAQWQPFVEGRYFDGEGKRFILGEFVPKDPNKFRDVDRVTTTQPIAEIARMLKKFPGSRVDWDMLGTVETTPITYRDGDTITQAGQTLQMQDGRWVPMASGEDSASMAELVGKLTTPYAAFEGRIQWADAERCVDYMIETSQSLDIPDWLRGAMTEIRHLKDEGDRAQFWNAGVVGMAAAQVLQERLGEETGVNFAEEYPALTDAMQRVSTTAKKRPAALGGKLRDGLVLIGNHYQKKTGLSAVWRGDVQQQAPTVEITADASFEGLRYKTKSAWVSLEDAKGIYGDGFDPYADPTWCLSPDGKSVTRADDYYVGNYAEFLRRVDADIASAASDDIRAKLLRQKLDAGARIDKVDVSKLTFNLFSPHVTLEEKAEFLRRFVHPSAAVIYDERTGEKRVDIDVPGSNLTDREKLLNRIGDYLKNGTITLGGVKLGMDDAKALQELRRMVNTANEQFNGWVRGNRPIVARLEAVAADPAKLRFRQVEDEAPMPIPGMNDGLTLHGYQNAYVRKTSREFGGINGFGVGLGKTFTALAATQYAQSIGVKSKTFFVVPNSVLSNWRKEAARAYASTDDCLFVGLRVGKDGKATISATNFDADLTAVMENRHSKVFMTLEAFERIRLRDETIGAYEAFMRQADASFAESMDKKEDERAKSKQAGLLSVLSNKRGGAPYLEDMGVDSIVFDEGHVFKNSAQTVDFKGAKFLSLSPASRRGIDAQAKAWFIRGKSELKDGVMVLTATPITNSPLEIYAMLSLAVGHERVNDVCLGIRGADDFMEMMCAKENQDDVTMDGVARATDVFVGLNNVGVLRKAIGEVATIKSAEDVGEQIAVPDREEKAAPVVLPPDVVERLKLYKSAFRYAIDEISEKSPNRGDPEAYAQVAQHFGEELNLIGHPFNLINKMTLLIADPELDQRATFYSYLPTQADKAKAAIEQFNARKFTEERPRPSPMTDETAIVGHKTVKDSGGNETELLKIEVRAKAIDGSRVVLDTINPDVQSAFEAIAEKLGLDLDVSVPPKLAAMLENFQHEQASPRGIDADGQRSPIVKQIVFCDILPLHNKIKRLLTRRAGVPSSAIAIITGRTNNTPDEILAVQDGFNGTGEDNKYQTVIANEKAEVGINLQKGTQAIHHLTIGWTPDSLEQRNGRGVRQGNLTARVSVYYYDADGTFDTSKRAMVNKKADWIGQVMDVNGSDSVAVTGGLSKEQMEALIDVVGDADAMRRMQDTIAAKEAAARASSNRDRQMINLDTIRKQNAFLNDNQTAASFVIRKIIGLWGLEKQAEKLRDRISNPKATATAVAKNESLLAELMASVGGLRRQIEQSATLFRTEWRAGGSTSEPATLDSFFAAVRGGKKQKDDDIESMLLGRSYPSFGLNVIEGGPIGNEWQAEVDMARSMIDEAKAAFARQAGESGGYPAGVADAIARGEGIIYNGKPLIHGTFVRVPDGLAVLKLESSRPGAFGRSLDGTPLAANTAAVMAGEWFYQGTAGYDACLTDAAQIEDTINASGTVENGFNSVVPEVAQRRKVEALAAYSTHDYRLPQPHFPFAISPADADKSEVKRRIFDAQKAIIRSFDDGKFVVPSDTPVTRRASNEDSTARHDALREFATANGLKLTVADLDDFDLWVQKQIEKTVSLDDLKAALTGSTEPEVIEQATAFMRAASPWFDWQGKDPASDYLPYGFKAAIAAAVRQVVAGDDRSAGPSPSDVVGIRGNTKVWKETIKRCANMAGFGKYKWDGDALAWNVYRSAWDYLIANYPQAADQLELTGATRSL</sequence>
<evidence type="ECO:0000313" key="4">
    <source>
        <dbReference type="Proteomes" id="UP001595967"/>
    </source>
</evidence>
<dbReference type="InterPro" id="IPR052933">
    <property type="entry name" value="DNA_Protect_Modify"/>
</dbReference>
<evidence type="ECO:0000256" key="1">
    <source>
        <dbReference type="SAM" id="MobiDB-lite"/>
    </source>
</evidence>
<dbReference type="InterPro" id="IPR027417">
    <property type="entry name" value="P-loop_NTPase"/>
</dbReference>
<dbReference type="PROSITE" id="PS51194">
    <property type="entry name" value="HELICASE_CTER"/>
    <property type="match status" value="1"/>
</dbReference>
<dbReference type="PRINTS" id="PR00507">
    <property type="entry name" value="N12N6MTFRASE"/>
</dbReference>
<dbReference type="PANTHER" id="PTHR41313:SF1">
    <property type="entry name" value="DNA METHYLASE ADENINE-SPECIFIC DOMAIN-CONTAINING PROTEIN"/>
    <property type="match status" value="1"/>
</dbReference>
<dbReference type="PANTHER" id="PTHR41313">
    <property type="entry name" value="ADENINE-SPECIFIC METHYLTRANSFERASE"/>
    <property type="match status" value="1"/>
</dbReference>
<name>A0ABV9GVM6_9BURK</name>